<dbReference type="Gene3D" id="6.10.250.3150">
    <property type="match status" value="1"/>
</dbReference>
<evidence type="ECO:0000313" key="4">
    <source>
        <dbReference type="Proteomes" id="UP000463983"/>
    </source>
</evidence>
<evidence type="ECO:0000313" key="3">
    <source>
        <dbReference type="EMBL" id="QHO63179.1"/>
    </source>
</evidence>
<dbReference type="AlphaFoldDB" id="A0A857N721"/>
<sequence length="577" mass="62586">MLLLVGLLGWLTKPVVAETNCEGLGGEPLYECLGRQITDLSKALADSKAATAPLESEVNRLEREIASIQRQIGAAEDRLDDLADEIEDREKDLAVQYLLLAEKTKGYYKRMRTSSGAVEWLLAVGSGELQQELGYREVAVNQDRVMIASLAEEIAGLESDRADLEASKTRLSGLQASLDKEADFFKKEIAGAKEYQKSLEGKIASLSALQQSVLSAKAETFSTTVGDVPLADDYNASIEGFRNSAPGGSFAVFSFGAPHFKGMSQYGAYGRAKAGQSAEEILKAYYGNVRIETVDTSFSINTSVGSLPFEDNYMRGISEMPSSWADKGGMAALEAQAIAARSYALSYVGWRMGNRSASGSICTTESCQVYRSSKVGDAKWGEAVNNTKGKILVSNNTGEIISAWYASTSGGYQESYQTLGHTTPGFWDAEGGRSGWTSNAWESRAGSPWFYKAWYKSRSGDMCGRDNPWLSGEEMADIINAWVVVYQRGESDDRVTPIGSCWGGNPYSISELKSKGGYGRVTGVSVTYRDDGVTDSVNFQTDKGSISIKGEEFYKAFNLRAPGRVAVKSGLFNIESK</sequence>
<keyword evidence="1" id="KW-0175">Coiled coil</keyword>
<protein>
    <submittedName>
        <fullName evidence="3">Stage II sporulation protein</fullName>
    </submittedName>
</protein>
<dbReference type="KEGG" id="caqa:MICH65_0198"/>
<reference evidence="4" key="1">
    <citation type="journal article" date="2020" name="Microorganisms">
        <title>Complete Genome of a Member of a New Bacterial Lineage in the Microgenomates Group Reveals an Unusual Nucleotide Composition Disparity Between Two Strands of DNA and Limited Metabolic Potential.</title>
        <authorList>
            <person name="Kadnikov V.V."/>
            <person name="Mardanov A.V."/>
            <person name="Beletsky A.V."/>
            <person name="Karnachuk O.V."/>
            <person name="Ravin N.V."/>
        </authorList>
    </citation>
    <scope>NUCLEOTIDE SEQUENCE [LARGE SCALE GENOMIC DNA]</scope>
</reference>
<accession>A0A857N721</accession>
<feature type="domain" description="Sporulation stage II protein D amidase enhancer LytB N-terminal" evidence="2">
    <location>
        <begin position="306"/>
        <end position="393"/>
    </location>
</feature>
<gene>
    <name evidence="3" type="ORF">MICH65_0198</name>
</gene>
<organism evidence="3 4">
    <name type="scientific">Candidatus Chazhemtobacterium aquaticus</name>
    <dbReference type="NCBI Taxonomy" id="2715735"/>
    <lineage>
        <taxon>Bacteria</taxon>
        <taxon>Candidatus Chazhemtobacteraceae</taxon>
        <taxon>Candidatus Chazhemtobacterium</taxon>
    </lineage>
</organism>
<dbReference type="Proteomes" id="UP000463983">
    <property type="component" value="Chromosome"/>
</dbReference>
<proteinExistence type="predicted"/>
<evidence type="ECO:0000259" key="2">
    <source>
        <dbReference type="Pfam" id="PF08486"/>
    </source>
</evidence>
<keyword evidence="4" id="KW-1185">Reference proteome</keyword>
<evidence type="ECO:0000256" key="1">
    <source>
        <dbReference type="SAM" id="Coils"/>
    </source>
</evidence>
<dbReference type="InterPro" id="IPR013693">
    <property type="entry name" value="SpoIID/LytB_N"/>
</dbReference>
<name>A0A857N721_9BACT</name>
<feature type="coiled-coil region" evidence="1">
    <location>
        <begin position="51"/>
        <end position="92"/>
    </location>
</feature>
<dbReference type="Pfam" id="PF08486">
    <property type="entry name" value="SpoIID"/>
    <property type="match status" value="1"/>
</dbReference>
<dbReference type="EMBL" id="CP047901">
    <property type="protein sequence ID" value="QHO63179.1"/>
    <property type="molecule type" value="Genomic_DNA"/>
</dbReference>